<name>A0A8J5QX65_9ASCO</name>
<dbReference type="GO" id="GO:1990871">
    <property type="term" value="C:Vma12-Vma22 assembly complex"/>
    <property type="evidence" value="ECO:0007669"/>
    <property type="project" value="TreeGrafter"/>
</dbReference>
<accession>A0A8J5QX65</accession>
<dbReference type="GO" id="GO:0051082">
    <property type="term" value="F:unfolded protein binding"/>
    <property type="evidence" value="ECO:0007669"/>
    <property type="project" value="TreeGrafter"/>
</dbReference>
<dbReference type="Proteomes" id="UP000694255">
    <property type="component" value="Unassembled WGS sequence"/>
</dbReference>
<dbReference type="InterPro" id="IPR040357">
    <property type="entry name" value="Vma22/CCDC115"/>
</dbReference>
<dbReference type="GeneID" id="73466922"/>
<dbReference type="PANTHER" id="PTHR31996">
    <property type="entry name" value="COILED-COIL DOMAIN-CONTAINING PROTEIN 115"/>
    <property type="match status" value="1"/>
</dbReference>
<comment type="caution">
    <text evidence="2">The sequence shown here is derived from an EMBL/GenBank/DDBJ whole genome shotgun (WGS) entry which is preliminary data.</text>
</comment>
<evidence type="ECO:0000313" key="2">
    <source>
        <dbReference type="EMBL" id="KAG7666352.1"/>
    </source>
</evidence>
<proteinExistence type="predicted"/>
<evidence type="ECO:0000256" key="1">
    <source>
        <dbReference type="ARBA" id="ARBA00093634"/>
    </source>
</evidence>
<reference evidence="2 3" key="1">
    <citation type="journal article" date="2021" name="DNA Res.">
        <title>Genome analysis of Candida subhashii reveals its hybrid nature and dual mitochondrial genome conformations.</title>
        <authorList>
            <person name="Mixao V."/>
            <person name="Hegedusova E."/>
            <person name="Saus E."/>
            <person name="Pryszcz L.P."/>
            <person name="Cillingova A."/>
            <person name="Nosek J."/>
            <person name="Gabaldon T."/>
        </authorList>
    </citation>
    <scope>NUCLEOTIDE SEQUENCE [LARGE SCALE GENOMIC DNA]</scope>
    <source>
        <strain evidence="2 3">CBS 10753</strain>
    </source>
</reference>
<evidence type="ECO:0000313" key="3">
    <source>
        <dbReference type="Proteomes" id="UP000694255"/>
    </source>
</evidence>
<dbReference type="GO" id="GO:0070072">
    <property type="term" value="P:vacuolar proton-transporting V-type ATPase complex assembly"/>
    <property type="evidence" value="ECO:0007669"/>
    <property type="project" value="InterPro"/>
</dbReference>
<dbReference type="EMBL" id="JAGSYN010000010">
    <property type="protein sequence ID" value="KAG7666352.1"/>
    <property type="molecule type" value="Genomic_DNA"/>
</dbReference>
<sequence length="212" mass="24078">MSSSSIQEDIIIPASIPQELSPIDSKTEELLNLIHTYETLVNDKYRTNFIEGYLNLSRANFSSSAGFDKRYGIDGIDLRPKDACVEVERKLGKFSVVNRLEEMNKKKNGGEKVEYEKEIEGNGDGDVRIKKRKGKVDVKESAKETVVEITDDAKEKKTYIDPILQFGGLVPHQLKLSQDHFKNAIEDSIEVLNLRKQIDTLFDEIEKLNVTD</sequence>
<dbReference type="RefSeq" id="XP_049266580.1">
    <property type="nucleotide sequence ID" value="XM_049404780.1"/>
</dbReference>
<dbReference type="Pfam" id="PF21730">
    <property type="entry name" value="Vma22_CCDC115"/>
    <property type="match status" value="1"/>
</dbReference>
<organism evidence="2 3">
    <name type="scientific">[Candida] subhashii</name>
    <dbReference type="NCBI Taxonomy" id="561895"/>
    <lineage>
        <taxon>Eukaryota</taxon>
        <taxon>Fungi</taxon>
        <taxon>Dikarya</taxon>
        <taxon>Ascomycota</taxon>
        <taxon>Saccharomycotina</taxon>
        <taxon>Pichiomycetes</taxon>
        <taxon>Debaryomycetaceae</taxon>
        <taxon>Spathaspora</taxon>
    </lineage>
</organism>
<keyword evidence="3" id="KW-1185">Reference proteome</keyword>
<dbReference type="AlphaFoldDB" id="A0A8J5QX65"/>
<protein>
    <recommendedName>
        <fullName evidence="1">Vacuolar ATPase assembly protein VMA22</fullName>
    </recommendedName>
</protein>
<dbReference type="OrthoDB" id="408631at2759"/>
<gene>
    <name evidence="2" type="ORF">J8A68_000121</name>
</gene>
<dbReference type="PANTHER" id="PTHR31996:SF2">
    <property type="entry name" value="COILED-COIL DOMAIN-CONTAINING PROTEIN 115"/>
    <property type="match status" value="1"/>
</dbReference>